<reference evidence="1" key="1">
    <citation type="submission" date="2022-02" db="EMBL/GenBank/DDBJ databases">
        <title>Plant Genome Project.</title>
        <authorList>
            <person name="Zhang R.-G."/>
        </authorList>
    </citation>
    <scope>NUCLEOTIDE SEQUENCE</scope>
    <source>
        <strain evidence="1">AT1</strain>
    </source>
</reference>
<keyword evidence="2" id="KW-1185">Reference proteome</keyword>
<accession>A0ACC0P0Y5</accession>
<comment type="caution">
    <text evidence="1">The sequence shown here is derived from an EMBL/GenBank/DDBJ whole genome shotgun (WGS) entry which is preliminary data.</text>
</comment>
<evidence type="ECO:0000313" key="2">
    <source>
        <dbReference type="Proteomes" id="UP001062846"/>
    </source>
</evidence>
<organism evidence="1 2">
    <name type="scientific">Rhododendron molle</name>
    <name type="common">Chinese azalea</name>
    <name type="synonym">Azalea mollis</name>
    <dbReference type="NCBI Taxonomy" id="49168"/>
    <lineage>
        <taxon>Eukaryota</taxon>
        <taxon>Viridiplantae</taxon>
        <taxon>Streptophyta</taxon>
        <taxon>Embryophyta</taxon>
        <taxon>Tracheophyta</taxon>
        <taxon>Spermatophyta</taxon>
        <taxon>Magnoliopsida</taxon>
        <taxon>eudicotyledons</taxon>
        <taxon>Gunneridae</taxon>
        <taxon>Pentapetalae</taxon>
        <taxon>asterids</taxon>
        <taxon>Ericales</taxon>
        <taxon>Ericaceae</taxon>
        <taxon>Ericoideae</taxon>
        <taxon>Rhodoreae</taxon>
        <taxon>Rhododendron</taxon>
    </lineage>
</organism>
<name>A0ACC0P0Y5_RHOML</name>
<proteinExistence type="predicted"/>
<sequence>MLPNSKKAEDKDEIATILKNAGQGKDLGNKNMSDSEAKLPPVSEGKKARQKPQDVCLFLPRKLTRQRTRLATDSQGG</sequence>
<protein>
    <submittedName>
        <fullName evidence="1">Uncharacterized protein</fullName>
    </submittedName>
</protein>
<evidence type="ECO:0000313" key="1">
    <source>
        <dbReference type="EMBL" id="KAI8558647.1"/>
    </source>
</evidence>
<dbReference type="Proteomes" id="UP001062846">
    <property type="component" value="Chromosome 4"/>
</dbReference>
<dbReference type="EMBL" id="CM046391">
    <property type="protein sequence ID" value="KAI8558647.1"/>
    <property type="molecule type" value="Genomic_DNA"/>
</dbReference>
<gene>
    <name evidence="1" type="ORF">RHMOL_Rhmol04G0112800</name>
</gene>